<reference evidence="8 9" key="1">
    <citation type="submission" date="2024-02" db="EMBL/GenBank/DDBJ databases">
        <title>Complete genome sequence of Pelagibacterium nitratireducens ZH15.</title>
        <authorList>
            <person name="Zhao L.H."/>
        </authorList>
    </citation>
    <scope>NUCLEOTIDE SEQUENCE [LARGE SCALE GENOMIC DNA]</scope>
    <source>
        <strain evidence="8 9">ZH15</strain>
    </source>
</reference>
<evidence type="ECO:0000256" key="1">
    <source>
        <dbReference type="ARBA" id="ARBA00009943"/>
    </source>
</evidence>
<feature type="domain" description="BioF2-like acetyltransferase" evidence="7">
    <location>
        <begin position="187"/>
        <end position="316"/>
    </location>
</feature>
<sequence>MSLTSHSPTMTTLAPVTAGVSKRNGTLLEHRVLPGGEWDRLVSTFDGVCQEQLFAYASLRWPGVDLEPVLFSEGDKVLGGALVMLQRLPLGVATVALIKWGPFLAQSEGLDRDVVMERMIDTLVAEYASKRSMMVSIMSHAEAGEVNGMAAILAARGFKPGVGVKYPMRYVVDVSLDDTARLAAFSQKWRYNLRKAMKAGLAFETGAPGDIGRFMTLYRAMSERKLFPDYSGIDTLEGLMAMPDGTARPELFFVSQGDKTIAGAAIFTAGTTACYLYGATDDAALDLRAGYLLHWHIIGWLRDNTKARLYDLGGTDGFAGLHQFKSGMVGDAGHISPLPPTMNFASHWPAFAAGTAAYKGREMLTRGRDAVLTARLEMQKRLRRGARA</sequence>
<dbReference type="SUPFAM" id="SSF55729">
    <property type="entry name" value="Acyl-CoA N-acyltransferases (Nat)"/>
    <property type="match status" value="1"/>
</dbReference>
<dbReference type="Proteomes" id="UP001369958">
    <property type="component" value="Chromosome"/>
</dbReference>
<dbReference type="PANTHER" id="PTHR36174:SF1">
    <property type="entry name" value="LIPID II:GLYCINE GLYCYLTRANSFERASE"/>
    <property type="match status" value="1"/>
</dbReference>
<proteinExistence type="inferred from homology"/>
<name>A0ABZ2I3C6_9HYPH</name>
<dbReference type="InterPro" id="IPR038740">
    <property type="entry name" value="BioF2-like_GNAT_dom"/>
</dbReference>
<evidence type="ECO:0000256" key="5">
    <source>
        <dbReference type="ARBA" id="ARBA00023315"/>
    </source>
</evidence>
<dbReference type="InterPro" id="IPR050644">
    <property type="entry name" value="PG_Glycine_Bridge_Synth"/>
</dbReference>
<dbReference type="GO" id="GO:0016746">
    <property type="term" value="F:acyltransferase activity"/>
    <property type="evidence" value="ECO:0007669"/>
    <property type="project" value="UniProtKB-KW"/>
</dbReference>
<dbReference type="InterPro" id="IPR003447">
    <property type="entry name" value="FEMABX"/>
</dbReference>
<comment type="similarity">
    <text evidence="1">Belongs to the FemABX family.</text>
</comment>
<keyword evidence="3" id="KW-0133">Cell shape</keyword>
<evidence type="ECO:0000313" key="9">
    <source>
        <dbReference type="Proteomes" id="UP001369958"/>
    </source>
</evidence>
<dbReference type="Pfam" id="PF13480">
    <property type="entry name" value="Acetyltransf_6"/>
    <property type="match status" value="1"/>
</dbReference>
<evidence type="ECO:0000256" key="6">
    <source>
        <dbReference type="ARBA" id="ARBA00023316"/>
    </source>
</evidence>
<dbReference type="PANTHER" id="PTHR36174">
    <property type="entry name" value="LIPID II:GLYCINE GLYCYLTRANSFERASE"/>
    <property type="match status" value="1"/>
</dbReference>
<keyword evidence="4" id="KW-0573">Peptidoglycan synthesis</keyword>
<dbReference type="EMBL" id="CP146275">
    <property type="protein sequence ID" value="WWT34245.1"/>
    <property type="molecule type" value="Genomic_DNA"/>
</dbReference>
<dbReference type="PROSITE" id="PS51191">
    <property type="entry name" value="FEMABX"/>
    <property type="match status" value="1"/>
</dbReference>
<evidence type="ECO:0000313" key="8">
    <source>
        <dbReference type="EMBL" id="WWT34245.1"/>
    </source>
</evidence>
<organism evidence="8 9">
    <name type="scientific">Pelagibacterium nitratireducens</name>
    <dbReference type="NCBI Taxonomy" id="1046114"/>
    <lineage>
        <taxon>Bacteria</taxon>
        <taxon>Pseudomonadati</taxon>
        <taxon>Pseudomonadota</taxon>
        <taxon>Alphaproteobacteria</taxon>
        <taxon>Hyphomicrobiales</taxon>
        <taxon>Devosiaceae</taxon>
        <taxon>Pelagibacterium</taxon>
    </lineage>
</organism>
<evidence type="ECO:0000256" key="3">
    <source>
        <dbReference type="ARBA" id="ARBA00022960"/>
    </source>
</evidence>
<dbReference type="RefSeq" id="WP_338610041.1">
    <property type="nucleotide sequence ID" value="NZ_CP146275.1"/>
</dbReference>
<keyword evidence="2 8" id="KW-0808">Transferase</keyword>
<evidence type="ECO:0000256" key="2">
    <source>
        <dbReference type="ARBA" id="ARBA00022679"/>
    </source>
</evidence>
<keyword evidence="9" id="KW-1185">Reference proteome</keyword>
<keyword evidence="6" id="KW-0961">Cell wall biogenesis/degradation</keyword>
<dbReference type="InterPro" id="IPR016181">
    <property type="entry name" value="Acyl_CoA_acyltransferase"/>
</dbReference>
<keyword evidence="5 8" id="KW-0012">Acyltransferase</keyword>
<accession>A0ABZ2I3C6</accession>
<evidence type="ECO:0000259" key="7">
    <source>
        <dbReference type="Pfam" id="PF13480"/>
    </source>
</evidence>
<evidence type="ECO:0000256" key="4">
    <source>
        <dbReference type="ARBA" id="ARBA00022984"/>
    </source>
</evidence>
<protein>
    <submittedName>
        <fullName evidence="8">GNAT family N-acetyltransferase</fullName>
        <ecNumber evidence="8">2.3.1.-</ecNumber>
    </submittedName>
</protein>
<dbReference type="Gene3D" id="3.40.630.30">
    <property type="match status" value="2"/>
</dbReference>
<dbReference type="EC" id="2.3.1.-" evidence="8"/>
<gene>
    <name evidence="8" type="ORF">V6617_07220</name>
</gene>